<gene>
    <name evidence="4" type="primary">LOC111113703</name>
    <name evidence="5" type="synonym">LOC111116304</name>
</gene>
<feature type="domain" description="Chromo" evidence="1">
    <location>
        <begin position="331"/>
        <end position="371"/>
    </location>
</feature>
<sequence>MSWKEHLNSIYFDVKNPISYAGPTKIYRFLKKEGKYKVGLSAIKQWLQDIDAYSLQRPQRYNVKTNRVISQGIDFLWDADLADVGSLSEENDGFKFLLISIDVFSRYAWVRPLKNKKHDSIVDALKDIFQDGRIPTELRTDKGKEWINKWTKQYLKRKGVHHYVTQNVTHANYAERFIRTLKTLMYRYFTHNRTYRYIEVLPDIVRNYNNRPHRSLDGLSPSDVDKENEDMLWKTLYVDVMKPSVVKKKEQKPRKRFKFKVGDYVRLAAIKHAFQKDYEQKWTEEVFLVNRRFLRQGIPVYKVMDYDKDPVEGTFYETELQRVNKSRDDLWKIEKVLKRRMRGGEVEVLVKWQGYPKKFNSWIKERDLQDI</sequence>
<dbReference type="PANTHER" id="PTHR46585">
    <property type="entry name" value="INTEGRASE CORE DOMAIN CONTAINING PROTEIN"/>
    <property type="match status" value="1"/>
</dbReference>
<dbReference type="SUPFAM" id="SSF53098">
    <property type="entry name" value="Ribonuclease H-like"/>
    <property type="match status" value="1"/>
</dbReference>
<dbReference type="SMART" id="SM00298">
    <property type="entry name" value="CHROMO"/>
    <property type="match status" value="1"/>
</dbReference>
<dbReference type="PROSITE" id="PS50013">
    <property type="entry name" value="CHROMO_2"/>
    <property type="match status" value="1"/>
</dbReference>
<feature type="domain" description="Integrase catalytic" evidence="2">
    <location>
        <begin position="54"/>
        <end position="229"/>
    </location>
</feature>
<accession>A0A8B8BXY5</accession>
<dbReference type="GO" id="GO:0015074">
    <property type="term" value="P:DNA integration"/>
    <property type="evidence" value="ECO:0007669"/>
    <property type="project" value="InterPro"/>
</dbReference>
<dbReference type="GeneID" id="111113703"/>
<organism evidence="3 4">
    <name type="scientific">Crassostrea virginica</name>
    <name type="common">Eastern oyster</name>
    <dbReference type="NCBI Taxonomy" id="6565"/>
    <lineage>
        <taxon>Eukaryota</taxon>
        <taxon>Metazoa</taxon>
        <taxon>Spiralia</taxon>
        <taxon>Lophotrochozoa</taxon>
        <taxon>Mollusca</taxon>
        <taxon>Bivalvia</taxon>
        <taxon>Autobranchia</taxon>
        <taxon>Pteriomorphia</taxon>
        <taxon>Ostreida</taxon>
        <taxon>Ostreoidea</taxon>
        <taxon>Ostreidae</taxon>
        <taxon>Crassostrea</taxon>
    </lineage>
</organism>
<evidence type="ECO:0000313" key="5">
    <source>
        <dbReference type="RefSeq" id="XP_022310998.1"/>
    </source>
</evidence>
<name>A0A8B8BXY5_CRAVI</name>
<dbReference type="InterPro" id="IPR012337">
    <property type="entry name" value="RNaseH-like_sf"/>
</dbReference>
<evidence type="ECO:0000313" key="3">
    <source>
        <dbReference type="Proteomes" id="UP000694844"/>
    </source>
</evidence>
<dbReference type="SUPFAM" id="SSF54160">
    <property type="entry name" value="Chromo domain-like"/>
    <property type="match status" value="1"/>
</dbReference>
<dbReference type="Proteomes" id="UP000694844">
    <property type="component" value="Chromosome 10"/>
</dbReference>
<dbReference type="KEGG" id="cvn:111116304"/>
<evidence type="ECO:0000259" key="1">
    <source>
        <dbReference type="PROSITE" id="PS50013"/>
    </source>
</evidence>
<dbReference type="KEGG" id="cvn:111113703"/>
<reference evidence="4 5" key="1">
    <citation type="submission" date="2025-04" db="UniProtKB">
        <authorList>
            <consortium name="RefSeq"/>
        </authorList>
    </citation>
    <scope>IDENTIFICATION</scope>
    <source>
        <tissue evidence="4 5">Whole sample</tissue>
    </source>
</reference>
<dbReference type="Pfam" id="PF00385">
    <property type="entry name" value="Chromo"/>
    <property type="match status" value="1"/>
</dbReference>
<dbReference type="Gene3D" id="2.40.50.40">
    <property type="match status" value="1"/>
</dbReference>
<dbReference type="InterPro" id="IPR001584">
    <property type="entry name" value="Integrase_cat-core"/>
</dbReference>
<dbReference type="PROSITE" id="PS50994">
    <property type="entry name" value="INTEGRASE"/>
    <property type="match status" value="1"/>
</dbReference>
<protein>
    <submittedName>
        <fullName evidence="4">Uncharacterized protein LOC111113703</fullName>
    </submittedName>
    <submittedName>
        <fullName evidence="5">Uncharacterized protein LOC111116304</fullName>
    </submittedName>
</protein>
<dbReference type="PANTHER" id="PTHR46585:SF1">
    <property type="entry name" value="CHROMO DOMAIN-CONTAINING PROTEIN"/>
    <property type="match status" value="1"/>
</dbReference>
<dbReference type="OrthoDB" id="6120629at2759"/>
<dbReference type="Pfam" id="PF00665">
    <property type="entry name" value="rve"/>
    <property type="match status" value="1"/>
</dbReference>
<dbReference type="CDD" id="cd00024">
    <property type="entry name" value="CD_CSD"/>
    <property type="match status" value="1"/>
</dbReference>
<dbReference type="GO" id="GO:0003676">
    <property type="term" value="F:nucleic acid binding"/>
    <property type="evidence" value="ECO:0007669"/>
    <property type="project" value="InterPro"/>
</dbReference>
<evidence type="ECO:0000259" key="2">
    <source>
        <dbReference type="PROSITE" id="PS50994"/>
    </source>
</evidence>
<dbReference type="Gene3D" id="3.30.420.10">
    <property type="entry name" value="Ribonuclease H-like superfamily/Ribonuclease H"/>
    <property type="match status" value="1"/>
</dbReference>
<dbReference type="AlphaFoldDB" id="A0A8B8BXY5"/>
<dbReference type="InterPro" id="IPR000953">
    <property type="entry name" value="Chromo/chromo_shadow_dom"/>
</dbReference>
<evidence type="ECO:0000313" key="4">
    <source>
        <dbReference type="RefSeq" id="XP_022307701.1"/>
    </source>
</evidence>
<keyword evidence="3" id="KW-1185">Reference proteome</keyword>
<dbReference type="Proteomes" id="UP000694844">
    <property type="component" value="Chromosome 9"/>
</dbReference>
<dbReference type="RefSeq" id="XP_022307701.1">
    <property type="nucleotide sequence ID" value="XM_022451993.1"/>
</dbReference>
<dbReference type="InterPro" id="IPR023780">
    <property type="entry name" value="Chromo_domain"/>
</dbReference>
<proteinExistence type="predicted"/>
<dbReference type="RefSeq" id="XP_022310998.1">
    <property type="nucleotide sequence ID" value="XM_022455290.1"/>
</dbReference>
<dbReference type="InterPro" id="IPR036397">
    <property type="entry name" value="RNaseH_sf"/>
</dbReference>
<dbReference type="InterPro" id="IPR016197">
    <property type="entry name" value="Chromo-like_dom_sf"/>
</dbReference>